<name>A0A816F2E9_9BILA</name>
<dbReference type="Proteomes" id="UP000663832">
    <property type="component" value="Unassembled WGS sequence"/>
</dbReference>
<dbReference type="AlphaFoldDB" id="A0A816F2E9"/>
<evidence type="ECO:0000313" key="1">
    <source>
        <dbReference type="EMBL" id="CAF1530959.1"/>
    </source>
</evidence>
<dbReference type="EMBL" id="CAJNOI010003843">
    <property type="protein sequence ID" value="CAF1530959.1"/>
    <property type="molecule type" value="Genomic_DNA"/>
</dbReference>
<comment type="caution">
    <text evidence="2">The sequence shown here is derived from an EMBL/GenBank/DDBJ whole genome shotgun (WGS) entry which is preliminary data.</text>
</comment>
<dbReference type="OrthoDB" id="10060580at2759"/>
<reference evidence="2" key="1">
    <citation type="submission" date="2021-02" db="EMBL/GenBank/DDBJ databases">
        <authorList>
            <person name="Nowell W R."/>
        </authorList>
    </citation>
    <scope>NUCLEOTIDE SEQUENCE</scope>
</reference>
<protein>
    <submittedName>
        <fullName evidence="2">Uncharacterized protein</fullName>
    </submittedName>
</protein>
<accession>A0A816F2E9</accession>
<dbReference type="Proteomes" id="UP000663877">
    <property type="component" value="Unassembled WGS sequence"/>
</dbReference>
<evidence type="ECO:0000313" key="3">
    <source>
        <dbReference type="Proteomes" id="UP000663832"/>
    </source>
</evidence>
<sequence length="79" mass="9457">NLIAEYRHLTVLDEQFLNQTKTYVPCLTELMVIYNDLRIITKNFTREETRRNCANIKRLVMSPSLVHSQNFYVYFLSLL</sequence>
<organism evidence="2 3">
    <name type="scientific">Adineta steineri</name>
    <dbReference type="NCBI Taxonomy" id="433720"/>
    <lineage>
        <taxon>Eukaryota</taxon>
        <taxon>Metazoa</taxon>
        <taxon>Spiralia</taxon>
        <taxon>Gnathifera</taxon>
        <taxon>Rotifera</taxon>
        <taxon>Eurotatoria</taxon>
        <taxon>Bdelloidea</taxon>
        <taxon>Adinetida</taxon>
        <taxon>Adinetidae</taxon>
        <taxon>Adineta</taxon>
    </lineage>
</organism>
<feature type="non-terminal residue" evidence="2">
    <location>
        <position position="1"/>
    </location>
</feature>
<gene>
    <name evidence="1" type="ORF">BJG266_LOCUS44903</name>
    <name evidence="2" type="ORF">QVE165_LOCUS61875</name>
</gene>
<proteinExistence type="predicted"/>
<evidence type="ECO:0000313" key="2">
    <source>
        <dbReference type="EMBL" id="CAF1653607.1"/>
    </source>
</evidence>
<keyword evidence="3" id="KW-1185">Reference proteome</keyword>
<dbReference type="EMBL" id="CAJNOM010004209">
    <property type="protein sequence ID" value="CAF1653607.1"/>
    <property type="molecule type" value="Genomic_DNA"/>
</dbReference>